<dbReference type="Proteomes" id="UP001529369">
    <property type="component" value="Unassembled WGS sequence"/>
</dbReference>
<organism evidence="1 2">
    <name type="scientific">Paeniroseomonas aquatica</name>
    <dbReference type="NCBI Taxonomy" id="373043"/>
    <lineage>
        <taxon>Bacteria</taxon>
        <taxon>Pseudomonadati</taxon>
        <taxon>Pseudomonadota</taxon>
        <taxon>Alphaproteobacteria</taxon>
        <taxon>Acetobacterales</taxon>
        <taxon>Acetobacteraceae</taxon>
        <taxon>Paeniroseomonas</taxon>
    </lineage>
</organism>
<name>A0ABT8A061_9PROT</name>
<evidence type="ECO:0000313" key="2">
    <source>
        <dbReference type="Proteomes" id="UP001529369"/>
    </source>
</evidence>
<dbReference type="EMBL" id="JAUFPN010000015">
    <property type="protein sequence ID" value="MDN3563110.1"/>
    <property type="molecule type" value="Genomic_DNA"/>
</dbReference>
<proteinExistence type="predicted"/>
<protein>
    <recommendedName>
        <fullName evidence="3">Tail assembly chaperone</fullName>
    </recommendedName>
</protein>
<gene>
    <name evidence="1" type="ORF">QWZ14_01800</name>
</gene>
<accession>A0ABT8A061</accession>
<evidence type="ECO:0008006" key="3">
    <source>
        <dbReference type="Google" id="ProtNLM"/>
    </source>
</evidence>
<keyword evidence="2" id="KW-1185">Reference proteome</keyword>
<sequence length="194" mass="21494">MAKGIGKQKPSLPRASDERWMVIRMGSDELEELLTDLRGMIRGSRGRLTKRWVSNVSRAAVIRAVLERREKIAPNVEPGDGRSFDEAVIEEAPPEESGPPTLTKYTTFIDLCLLGLCRIDDVDGWVRAWNTGEPAVMSEEPLNFSLGLFADEMEAWESGTLSLRAILAKRKEEALARGASMNAVQQKPEPNGTN</sequence>
<evidence type="ECO:0000313" key="1">
    <source>
        <dbReference type="EMBL" id="MDN3563110.1"/>
    </source>
</evidence>
<comment type="caution">
    <text evidence="1">The sequence shown here is derived from an EMBL/GenBank/DDBJ whole genome shotgun (WGS) entry which is preliminary data.</text>
</comment>
<reference evidence="2" key="1">
    <citation type="journal article" date="2019" name="Int. J. Syst. Evol. Microbiol.">
        <title>The Global Catalogue of Microorganisms (GCM) 10K type strain sequencing project: providing services to taxonomists for standard genome sequencing and annotation.</title>
        <authorList>
            <consortium name="The Broad Institute Genomics Platform"/>
            <consortium name="The Broad Institute Genome Sequencing Center for Infectious Disease"/>
            <person name="Wu L."/>
            <person name="Ma J."/>
        </authorList>
    </citation>
    <scope>NUCLEOTIDE SEQUENCE [LARGE SCALE GENOMIC DNA]</scope>
    <source>
        <strain evidence="2">CECT 7131</strain>
    </source>
</reference>
<dbReference type="RefSeq" id="WP_290314843.1">
    <property type="nucleotide sequence ID" value="NZ_JAUFPN010000015.1"/>
</dbReference>